<dbReference type="EMBL" id="CP002801">
    <property type="protein sequence ID" value="AEH08884.1"/>
    <property type="molecule type" value="Genomic_DNA"/>
</dbReference>
<keyword evidence="2" id="KW-0812">Transmembrane</keyword>
<protein>
    <submittedName>
        <fullName evidence="3">Uncharacterized protein</fullName>
    </submittedName>
</protein>
<keyword evidence="2" id="KW-0472">Membrane</keyword>
<reference evidence="3" key="1">
    <citation type="journal article" date="2011" name="J. Bacteriol.">
        <title>Genome sequence of 'Candidatus Frankia datiscae' Dg1, the uncultured microsymbiont from nitrogen-fixing root nodules of the dicot Datisca glomerata.</title>
        <authorList>
            <person name="Persson T."/>
            <person name="Benson D.R."/>
            <person name="Normand P."/>
            <person name="Vanden Heuvel B."/>
            <person name="Pujic P."/>
            <person name="Chertkov O."/>
            <person name="Teshima H."/>
            <person name="Bruce D.C."/>
            <person name="Detter C."/>
            <person name="Tapia R."/>
            <person name="Han S."/>
            <person name="Han J."/>
            <person name="Woyke T."/>
            <person name="Pitluck S."/>
            <person name="Pennacchio L."/>
            <person name="Nolan M."/>
            <person name="Ivanova N."/>
            <person name="Pati A."/>
            <person name="Land M.L."/>
            <person name="Pawlowski K."/>
            <person name="Berry A.M."/>
        </authorList>
    </citation>
    <scope>NUCLEOTIDE SEQUENCE</scope>
    <source>
        <strain evidence="3">Dg1</strain>
    </source>
</reference>
<proteinExistence type="predicted"/>
<keyword evidence="4" id="KW-1185">Reference proteome</keyword>
<dbReference type="KEGG" id="fsy:FsymDg_1415"/>
<keyword evidence="2" id="KW-1133">Transmembrane helix</keyword>
<dbReference type="STRING" id="656024.FsymDg_1415"/>
<dbReference type="Proteomes" id="UP000001549">
    <property type="component" value="Chromosome"/>
</dbReference>
<dbReference type="HOGENOM" id="CLU_699707_0_0_11"/>
<accession>F8B215</accession>
<feature type="transmembrane region" description="Helical" evidence="2">
    <location>
        <begin position="255"/>
        <end position="273"/>
    </location>
</feature>
<organism evidence="3 4">
    <name type="scientific">Candidatus Protofrankia datiscae</name>
    <dbReference type="NCBI Taxonomy" id="2716812"/>
    <lineage>
        <taxon>Bacteria</taxon>
        <taxon>Bacillati</taxon>
        <taxon>Actinomycetota</taxon>
        <taxon>Actinomycetes</taxon>
        <taxon>Frankiales</taxon>
        <taxon>Frankiaceae</taxon>
        <taxon>Protofrankia</taxon>
    </lineage>
</organism>
<feature type="transmembrane region" description="Helical" evidence="2">
    <location>
        <begin position="27"/>
        <end position="49"/>
    </location>
</feature>
<gene>
    <name evidence="3" type="ordered locus">FsymDg_1415</name>
</gene>
<evidence type="ECO:0000313" key="3">
    <source>
        <dbReference type="EMBL" id="AEH08884.1"/>
    </source>
</evidence>
<reference evidence="3" key="2">
    <citation type="submission" date="2011-05" db="EMBL/GenBank/DDBJ databases">
        <title>Complete sequence of chromosome of Frankia symbiont of Datisca glomerata.</title>
        <authorList>
            <consortium name="US DOE Joint Genome Institute"/>
            <person name="Lucas S."/>
            <person name="Han J."/>
            <person name="Lapidus A."/>
            <person name="Cheng J.-F."/>
            <person name="Goodwin L."/>
            <person name="Pitluck S."/>
            <person name="Peters L."/>
            <person name="Mikhailova N."/>
            <person name="Chertkov O."/>
            <person name="Teshima H."/>
            <person name="Han C."/>
            <person name="Tapia R."/>
            <person name="Land M."/>
            <person name="Hauser L."/>
            <person name="Kyrpides N."/>
            <person name="Ivanova N."/>
            <person name="Pagani I."/>
            <person name="Berry A."/>
            <person name="Pawlowski K."/>
            <person name="Persson T."/>
            <person name="Vanden Heuvel B."/>
            <person name="Benson D."/>
            <person name="Woyke T."/>
        </authorList>
    </citation>
    <scope>NUCLEOTIDE SEQUENCE [LARGE SCALE GENOMIC DNA]</scope>
    <source>
        <strain evidence="3">Dg1</strain>
    </source>
</reference>
<sequence>MLQGGHHCPVTDAGRVPRRRSPGRLRLQTLLSVAAATVIVGLAVVVPVVSPLSASPAAAASASGQQPVFVVRVMELPPQVDRAVLETLNSLLNGIMDGDGVVVARVTGASTLIGGQGESAVLDAIFDHRAKLAVQVALPERSRAGERPDLGTAGSVLLAVAGHRFADADAARAALARNSGAGGQQTPCGRQCQEQVAGTEAERASGVYATNTDPFLLDVVLRRALQVDTSAVPSGLASTAEQPPPSGQGGSGRSFWVYALIVIVLLGLGAAVLRRRGLLGRGDDGAGDDNDVDEDNGRDDNGRNDNGGRDGGGGGYGGARPVSPVAQPNIAVGPLGIIHSAFGPQGYVAVDGGLYRATWKGSGSSRPRVGDQVRLTTHEVDGLQAWPPYGRPGR</sequence>
<evidence type="ECO:0000313" key="4">
    <source>
        <dbReference type="Proteomes" id="UP000001549"/>
    </source>
</evidence>
<feature type="compositionally biased region" description="Basic and acidic residues" evidence="1">
    <location>
        <begin position="298"/>
        <end position="308"/>
    </location>
</feature>
<feature type="compositionally biased region" description="Acidic residues" evidence="1">
    <location>
        <begin position="285"/>
        <end position="297"/>
    </location>
</feature>
<evidence type="ECO:0000256" key="1">
    <source>
        <dbReference type="SAM" id="MobiDB-lite"/>
    </source>
</evidence>
<feature type="compositionally biased region" description="Gly residues" evidence="1">
    <location>
        <begin position="309"/>
        <end position="318"/>
    </location>
</feature>
<name>F8B215_9ACTN</name>
<evidence type="ECO:0000256" key="2">
    <source>
        <dbReference type="SAM" id="Phobius"/>
    </source>
</evidence>
<feature type="region of interest" description="Disordered" evidence="1">
    <location>
        <begin position="279"/>
        <end position="322"/>
    </location>
</feature>
<dbReference type="AlphaFoldDB" id="F8B215"/>